<dbReference type="OrthoDB" id="1100174at2"/>
<feature type="transmembrane region" description="Helical" evidence="1">
    <location>
        <begin position="115"/>
        <end position="136"/>
    </location>
</feature>
<evidence type="ECO:0000313" key="3">
    <source>
        <dbReference type="Proteomes" id="UP000014113"/>
    </source>
</evidence>
<dbReference type="EMBL" id="ASWJ01000008">
    <property type="protein sequence ID" value="EOW80654.1"/>
    <property type="molecule type" value="Genomic_DNA"/>
</dbReference>
<dbReference type="eggNOG" id="ENOG5033892">
    <property type="taxonomic scope" value="Bacteria"/>
</dbReference>
<keyword evidence="3" id="KW-1185">Reference proteome</keyword>
<dbReference type="STRING" id="1121865.OMW_01212"/>
<evidence type="ECO:0008006" key="4">
    <source>
        <dbReference type="Google" id="ProtNLM"/>
    </source>
</evidence>
<evidence type="ECO:0000256" key="1">
    <source>
        <dbReference type="SAM" id="Phobius"/>
    </source>
</evidence>
<feature type="transmembrane region" description="Helical" evidence="1">
    <location>
        <begin position="80"/>
        <end position="103"/>
    </location>
</feature>
<reference evidence="2 3" key="1">
    <citation type="submission" date="2013-03" db="EMBL/GenBank/DDBJ databases">
        <title>The Genome Sequence of Enterococcus columbae ATCC_51263 (PacBio/Illumina hybrid assembly).</title>
        <authorList>
            <consortium name="The Broad Institute Genomics Platform"/>
            <consortium name="The Broad Institute Genome Sequencing Center for Infectious Disease"/>
            <person name="Earl A."/>
            <person name="Russ C."/>
            <person name="Gilmore M."/>
            <person name="Surin D."/>
            <person name="Walker B."/>
            <person name="Young S."/>
            <person name="Zeng Q."/>
            <person name="Gargeya S."/>
            <person name="Fitzgerald M."/>
            <person name="Haas B."/>
            <person name="Abouelleil A."/>
            <person name="Allen A.W."/>
            <person name="Alvarado L."/>
            <person name="Arachchi H.M."/>
            <person name="Berlin A.M."/>
            <person name="Chapman S.B."/>
            <person name="Gainer-Dewar J."/>
            <person name="Goldberg J."/>
            <person name="Griggs A."/>
            <person name="Gujja S."/>
            <person name="Hansen M."/>
            <person name="Howarth C."/>
            <person name="Imamovic A."/>
            <person name="Ireland A."/>
            <person name="Larimer J."/>
            <person name="McCowan C."/>
            <person name="Murphy C."/>
            <person name="Pearson M."/>
            <person name="Poon T.W."/>
            <person name="Priest M."/>
            <person name="Roberts A."/>
            <person name="Saif S."/>
            <person name="Shea T."/>
            <person name="Sisk P."/>
            <person name="Sykes S."/>
            <person name="Wortman J."/>
            <person name="Nusbaum C."/>
            <person name="Birren B."/>
        </authorList>
    </citation>
    <scope>NUCLEOTIDE SEQUENCE [LARGE SCALE GENOMIC DNA]</scope>
    <source>
        <strain evidence="2 3">ATCC 51263</strain>
    </source>
</reference>
<proteinExistence type="predicted"/>
<dbReference type="RefSeq" id="WP_016183353.1">
    <property type="nucleotide sequence ID" value="NZ_JXKI01000001.1"/>
</dbReference>
<protein>
    <recommendedName>
        <fullName evidence="4">DUF2975 domain-containing protein</fullName>
    </recommendedName>
</protein>
<keyword evidence="1" id="KW-0812">Transmembrane</keyword>
<dbReference type="PATRIC" id="fig|1121865.3.peg.1183"/>
<dbReference type="Proteomes" id="UP000014113">
    <property type="component" value="Unassembled WGS sequence"/>
</dbReference>
<comment type="caution">
    <text evidence="2">The sequence shown here is derived from an EMBL/GenBank/DDBJ whole genome shotgun (WGS) entry which is preliminary data.</text>
</comment>
<feature type="transmembrane region" description="Helical" evidence="1">
    <location>
        <begin position="41"/>
        <end position="59"/>
    </location>
</feature>
<keyword evidence="1" id="KW-0472">Membrane</keyword>
<organism evidence="2 3">
    <name type="scientific">Enterococcus columbae DSM 7374 = ATCC 51263</name>
    <dbReference type="NCBI Taxonomy" id="1121865"/>
    <lineage>
        <taxon>Bacteria</taxon>
        <taxon>Bacillati</taxon>
        <taxon>Bacillota</taxon>
        <taxon>Bacilli</taxon>
        <taxon>Lactobacillales</taxon>
        <taxon>Enterococcaceae</taxon>
        <taxon>Enterococcus</taxon>
    </lineage>
</organism>
<evidence type="ECO:0000313" key="2">
    <source>
        <dbReference type="EMBL" id="EOW80654.1"/>
    </source>
</evidence>
<accession>S1NIL3</accession>
<dbReference type="AlphaFoldDB" id="S1NIL3"/>
<name>S1NIL3_9ENTE</name>
<keyword evidence="1" id="KW-1133">Transmembrane helix</keyword>
<dbReference type="Pfam" id="PF11188">
    <property type="entry name" value="DUF2975"/>
    <property type="match status" value="1"/>
</dbReference>
<sequence length="153" mass="17590">MKKYLLLLLTISISAFFWLISYLFAVQLFTSERSTFIWQNALTLACLTLASFIVSYLAFESVRIWRKCPLATFQNRVCRYFHRVTKGSVVIFVLSLGTLPMFYRWADLSDAPGVMLLGLGLCLLLMSVMFICLSFTKLYQQALQLQNELAMVI</sequence>
<gene>
    <name evidence="2" type="ORF">I568_01832</name>
</gene>
<dbReference type="InterPro" id="IPR021354">
    <property type="entry name" value="DUF2975"/>
</dbReference>